<keyword evidence="11" id="KW-1185">Reference proteome</keyword>
<protein>
    <recommendedName>
        <fullName evidence="9">SRCR domain-containing protein</fullName>
    </recommendedName>
</protein>
<keyword evidence="2" id="KW-0964">Secreted</keyword>
<evidence type="ECO:0000313" key="10">
    <source>
        <dbReference type="EMBL" id="KAL0977826.1"/>
    </source>
</evidence>
<name>A0ABD0WNB8_UMBPY</name>
<dbReference type="AlphaFoldDB" id="A0ABD0WNB8"/>
<evidence type="ECO:0000256" key="2">
    <source>
        <dbReference type="ARBA" id="ARBA00022525"/>
    </source>
</evidence>
<dbReference type="SMART" id="SM00202">
    <property type="entry name" value="SR"/>
    <property type="match status" value="1"/>
</dbReference>
<dbReference type="PROSITE" id="PS50287">
    <property type="entry name" value="SRCR_2"/>
    <property type="match status" value="1"/>
</dbReference>
<dbReference type="Gene3D" id="3.10.250.10">
    <property type="entry name" value="SRCR-like domain"/>
    <property type="match status" value="1"/>
</dbReference>
<evidence type="ECO:0000256" key="1">
    <source>
        <dbReference type="ARBA" id="ARBA00004613"/>
    </source>
</evidence>
<dbReference type="SUPFAM" id="SSF56487">
    <property type="entry name" value="SRCR-like"/>
    <property type="match status" value="1"/>
</dbReference>
<reference evidence="10 11" key="1">
    <citation type="submission" date="2024-06" db="EMBL/GenBank/DDBJ databases">
        <authorList>
            <person name="Pan Q."/>
            <person name="Wen M."/>
            <person name="Jouanno E."/>
            <person name="Zahm M."/>
            <person name="Klopp C."/>
            <person name="Cabau C."/>
            <person name="Louis A."/>
            <person name="Berthelot C."/>
            <person name="Parey E."/>
            <person name="Roest Crollius H."/>
            <person name="Montfort J."/>
            <person name="Robinson-Rechavi M."/>
            <person name="Bouchez O."/>
            <person name="Lampietro C."/>
            <person name="Lopez Roques C."/>
            <person name="Donnadieu C."/>
            <person name="Postlethwait J."/>
            <person name="Bobe J."/>
            <person name="Verreycken H."/>
            <person name="Guiguen Y."/>
        </authorList>
    </citation>
    <scope>NUCLEOTIDE SEQUENCE [LARGE SCALE GENOMIC DNA]</scope>
    <source>
        <strain evidence="10">Up_M1</strain>
        <tissue evidence="10">Testis</tissue>
    </source>
</reference>
<feature type="transmembrane region" description="Helical" evidence="8">
    <location>
        <begin position="295"/>
        <end position="320"/>
    </location>
</feature>
<keyword evidence="4" id="KW-0677">Repeat</keyword>
<keyword evidence="3" id="KW-0732">Signal</keyword>
<comment type="subcellular location">
    <subcellularLocation>
        <location evidence="1">Secreted</location>
    </subcellularLocation>
</comment>
<evidence type="ECO:0000256" key="6">
    <source>
        <dbReference type="ARBA" id="ARBA00023180"/>
    </source>
</evidence>
<dbReference type="PANTHER" id="PTHR48071:SF15">
    <property type="entry name" value="SRCR DOMAIN-CONTAINING PROTEIN"/>
    <property type="match status" value="1"/>
</dbReference>
<evidence type="ECO:0000256" key="3">
    <source>
        <dbReference type="ARBA" id="ARBA00022729"/>
    </source>
</evidence>
<dbReference type="Proteomes" id="UP001557470">
    <property type="component" value="Unassembled WGS sequence"/>
</dbReference>
<gene>
    <name evidence="10" type="ORF">UPYG_G00161780</name>
</gene>
<sequence length="321" mass="35716">MPNKTLSLYYRQLPVTVGNENFLFWGSAALTGDQNQITLDRKLVDTTESFEMACRLEIMDSNQQLYFSKLSDQLTIIAEEAPVRLVSENQGHRCMGQLETKVRSSWGPVCQDAVVQNTYSWNNAMGRVVCRELGCGIMWSTWIKKDIDRQNYSVGSVLCTGIEARLRECPIESVQPYCSLRKGVEMVCSDALPTPQISVSGYGAVSKVYISDEHSLELSCMFNAPWFGMTQLTMDLQRVSTDSYVETIYSKQLASGEKMTTTVHAPVKPGQYTCKISQSVRIVSVIIFVSKWPHFGLIIAGVLTGLTGVAILFAMCFCGAK</sequence>
<keyword evidence="5 7" id="KW-1015">Disulfide bond</keyword>
<dbReference type="InterPro" id="IPR001190">
    <property type="entry name" value="SRCR"/>
</dbReference>
<dbReference type="PRINTS" id="PR00258">
    <property type="entry name" value="SPERACTRCPTR"/>
</dbReference>
<keyword evidence="8" id="KW-1133">Transmembrane helix</keyword>
<evidence type="ECO:0000256" key="7">
    <source>
        <dbReference type="PROSITE-ProRule" id="PRU00196"/>
    </source>
</evidence>
<dbReference type="EMBL" id="JAGEUA010000005">
    <property type="protein sequence ID" value="KAL0977826.1"/>
    <property type="molecule type" value="Genomic_DNA"/>
</dbReference>
<accession>A0ABD0WNB8</accession>
<dbReference type="InterPro" id="IPR036772">
    <property type="entry name" value="SRCR-like_dom_sf"/>
</dbReference>
<dbReference type="Pfam" id="PF00530">
    <property type="entry name" value="SRCR"/>
    <property type="match status" value="1"/>
</dbReference>
<evidence type="ECO:0000256" key="5">
    <source>
        <dbReference type="ARBA" id="ARBA00023157"/>
    </source>
</evidence>
<evidence type="ECO:0000259" key="9">
    <source>
        <dbReference type="PROSITE" id="PS50287"/>
    </source>
</evidence>
<feature type="disulfide bond" evidence="7">
    <location>
        <begin position="159"/>
        <end position="169"/>
    </location>
</feature>
<evidence type="ECO:0000313" key="11">
    <source>
        <dbReference type="Proteomes" id="UP001557470"/>
    </source>
</evidence>
<comment type="caution">
    <text evidence="10">The sequence shown here is derived from an EMBL/GenBank/DDBJ whole genome shotgun (WGS) entry which is preliminary data.</text>
</comment>
<keyword evidence="8" id="KW-0472">Membrane</keyword>
<comment type="caution">
    <text evidence="7">Lacks conserved residue(s) required for the propagation of feature annotation.</text>
</comment>
<keyword evidence="6" id="KW-0325">Glycoprotein</keyword>
<organism evidence="10 11">
    <name type="scientific">Umbra pygmaea</name>
    <name type="common">Eastern mudminnow</name>
    <dbReference type="NCBI Taxonomy" id="75934"/>
    <lineage>
        <taxon>Eukaryota</taxon>
        <taxon>Metazoa</taxon>
        <taxon>Chordata</taxon>
        <taxon>Craniata</taxon>
        <taxon>Vertebrata</taxon>
        <taxon>Euteleostomi</taxon>
        <taxon>Actinopterygii</taxon>
        <taxon>Neopterygii</taxon>
        <taxon>Teleostei</taxon>
        <taxon>Protacanthopterygii</taxon>
        <taxon>Esociformes</taxon>
        <taxon>Umbridae</taxon>
        <taxon>Umbra</taxon>
    </lineage>
</organism>
<feature type="domain" description="SRCR" evidence="9">
    <location>
        <begin position="83"/>
        <end position="189"/>
    </location>
</feature>
<dbReference type="PANTHER" id="PTHR48071">
    <property type="entry name" value="SRCR DOMAIN-CONTAINING PROTEIN"/>
    <property type="match status" value="1"/>
</dbReference>
<evidence type="ECO:0000256" key="4">
    <source>
        <dbReference type="ARBA" id="ARBA00022737"/>
    </source>
</evidence>
<evidence type="ECO:0000256" key="8">
    <source>
        <dbReference type="SAM" id="Phobius"/>
    </source>
</evidence>
<proteinExistence type="predicted"/>
<keyword evidence="8" id="KW-0812">Transmembrane</keyword>